<evidence type="ECO:0000256" key="2">
    <source>
        <dbReference type="ARBA" id="ARBA00004496"/>
    </source>
</evidence>
<dbReference type="Proteomes" id="UP000324632">
    <property type="component" value="Chromosome 8"/>
</dbReference>
<dbReference type="InterPro" id="IPR010736">
    <property type="entry name" value="SHIPPO-rpt"/>
</dbReference>
<dbReference type="GO" id="GO:0042585">
    <property type="term" value="C:germinal vesicle"/>
    <property type="evidence" value="ECO:0007669"/>
    <property type="project" value="TreeGrafter"/>
</dbReference>
<comment type="subcellular location">
    <subcellularLocation>
        <location evidence="2">Cytoplasm</location>
    </subcellularLocation>
    <subcellularLocation>
        <location evidence="1">Nucleus</location>
    </subcellularLocation>
</comment>
<evidence type="ECO:0000313" key="6">
    <source>
        <dbReference type="Proteomes" id="UP000324632"/>
    </source>
</evidence>
<protein>
    <submittedName>
        <fullName evidence="5">Protein STPG4</fullName>
    </submittedName>
</protein>
<dbReference type="EMBL" id="SOYY01000008">
    <property type="protein sequence ID" value="KAA0717683.1"/>
    <property type="molecule type" value="Genomic_DNA"/>
</dbReference>
<evidence type="ECO:0000256" key="4">
    <source>
        <dbReference type="ARBA" id="ARBA00023242"/>
    </source>
</evidence>
<dbReference type="SUPFAM" id="SSF47473">
    <property type="entry name" value="EF-hand"/>
    <property type="match status" value="1"/>
</dbReference>
<keyword evidence="4" id="KW-0539">Nucleus</keyword>
<dbReference type="GO" id="GO:0001940">
    <property type="term" value="C:male pronucleus"/>
    <property type="evidence" value="ECO:0007669"/>
    <property type="project" value="TreeGrafter"/>
</dbReference>
<reference evidence="5 6" key="1">
    <citation type="journal article" date="2019" name="Mol. Ecol. Resour.">
        <title>Chromosome-level genome assembly of Triplophysa tibetana, a fish adapted to the harsh high-altitude environment of the Tibetan Plateau.</title>
        <authorList>
            <person name="Yang X."/>
            <person name="Liu H."/>
            <person name="Ma Z."/>
            <person name="Zou Y."/>
            <person name="Zou M."/>
            <person name="Mao Y."/>
            <person name="Li X."/>
            <person name="Wang H."/>
            <person name="Chen T."/>
            <person name="Wang W."/>
            <person name="Yang R."/>
        </authorList>
    </citation>
    <scope>NUCLEOTIDE SEQUENCE [LARGE SCALE GENOMIC DNA]</scope>
    <source>
        <strain evidence="5">TTIB1903HZAU</strain>
        <tissue evidence="5">Muscle</tissue>
    </source>
</reference>
<dbReference type="Pfam" id="PF07004">
    <property type="entry name" value="SHIPPO-rpt"/>
    <property type="match status" value="1"/>
</dbReference>
<evidence type="ECO:0000256" key="1">
    <source>
        <dbReference type="ARBA" id="ARBA00004123"/>
    </source>
</evidence>
<dbReference type="GO" id="GO:0003682">
    <property type="term" value="F:chromatin binding"/>
    <property type="evidence" value="ECO:0007669"/>
    <property type="project" value="TreeGrafter"/>
</dbReference>
<name>A0A5A9P702_9TELE</name>
<gene>
    <name evidence="5" type="ORF">E1301_Tti014540</name>
</gene>
<dbReference type="GO" id="GO:0001939">
    <property type="term" value="C:female pronucleus"/>
    <property type="evidence" value="ECO:0007669"/>
    <property type="project" value="TreeGrafter"/>
</dbReference>
<keyword evidence="6" id="KW-1185">Reference proteome</keyword>
<proteinExistence type="predicted"/>
<dbReference type="InterPro" id="IPR011992">
    <property type="entry name" value="EF-hand-dom_pair"/>
</dbReference>
<dbReference type="PANTHER" id="PTHR35678:SF1">
    <property type="entry name" value="PROTEIN STPG4"/>
    <property type="match status" value="1"/>
</dbReference>
<comment type="caution">
    <text evidence="5">The sequence shown here is derived from an EMBL/GenBank/DDBJ whole genome shotgun (WGS) entry which is preliminary data.</text>
</comment>
<dbReference type="Gene3D" id="1.10.238.10">
    <property type="entry name" value="EF-hand"/>
    <property type="match status" value="1"/>
</dbReference>
<accession>A0A5A9P702</accession>
<dbReference type="GO" id="GO:0042393">
    <property type="term" value="F:histone binding"/>
    <property type="evidence" value="ECO:0007669"/>
    <property type="project" value="TreeGrafter"/>
</dbReference>
<organism evidence="5 6">
    <name type="scientific">Triplophysa tibetana</name>
    <dbReference type="NCBI Taxonomy" id="1572043"/>
    <lineage>
        <taxon>Eukaryota</taxon>
        <taxon>Metazoa</taxon>
        <taxon>Chordata</taxon>
        <taxon>Craniata</taxon>
        <taxon>Vertebrata</taxon>
        <taxon>Euteleostomi</taxon>
        <taxon>Actinopterygii</taxon>
        <taxon>Neopterygii</taxon>
        <taxon>Teleostei</taxon>
        <taxon>Ostariophysi</taxon>
        <taxon>Cypriniformes</taxon>
        <taxon>Nemacheilidae</taxon>
        <taxon>Triplophysa</taxon>
    </lineage>
</organism>
<sequence>MPFRSPPQADQLTEEQIAGNGTIDFPEFLTMMARKMKDTDSEEEIREAFRVFDKNSPIPGTYHIRDFIEEMGLNPVTKTYGFKSTGRRDNLMICVRKGDVLLPGAYNFTDSTNEALRHQATYSFKNCPRPENYTLGIRDKDIRLSPGHYDVAEKPVTKSPSKHVMFRSVVQRVSFLPKEGPAPGQYDPRPSTGTAVTSCFRSTLPRLYRAHTGTPGPGVYESTWHKGQRLTSGVKVHWAHDLLYRNIP</sequence>
<dbReference type="GO" id="GO:0005737">
    <property type="term" value="C:cytoplasm"/>
    <property type="evidence" value="ECO:0007669"/>
    <property type="project" value="UniProtKB-SubCell"/>
</dbReference>
<dbReference type="PANTHER" id="PTHR35678">
    <property type="entry name" value="PROTEIN STPG4"/>
    <property type="match status" value="1"/>
</dbReference>
<evidence type="ECO:0000256" key="3">
    <source>
        <dbReference type="ARBA" id="ARBA00022490"/>
    </source>
</evidence>
<evidence type="ECO:0000313" key="5">
    <source>
        <dbReference type="EMBL" id="KAA0717683.1"/>
    </source>
</evidence>
<dbReference type="FunFam" id="1.10.238.10:FF:000001">
    <property type="entry name" value="Calmodulin 1"/>
    <property type="match status" value="1"/>
</dbReference>
<keyword evidence="3" id="KW-0963">Cytoplasm</keyword>
<dbReference type="GO" id="GO:0044727">
    <property type="term" value="P:epigenetic programing of male pronucleus"/>
    <property type="evidence" value="ECO:0007669"/>
    <property type="project" value="TreeGrafter"/>
</dbReference>
<dbReference type="AlphaFoldDB" id="A0A5A9P702"/>